<dbReference type="InterPro" id="IPR029226">
    <property type="entry name" value="Ecp2-like"/>
</dbReference>
<gene>
    <name evidence="4" type="ORF">BKA55DRAFT_475082</name>
</gene>
<evidence type="ECO:0000256" key="2">
    <source>
        <dbReference type="SAM" id="SignalP"/>
    </source>
</evidence>
<dbReference type="Pfam" id="PF14856">
    <property type="entry name" value="Hce2"/>
    <property type="match status" value="1"/>
</dbReference>
<dbReference type="EMBL" id="JAGMUX010000005">
    <property type="protein sequence ID" value="KAH7259120.1"/>
    <property type="molecule type" value="Genomic_DNA"/>
</dbReference>
<dbReference type="Proteomes" id="UP000720189">
    <property type="component" value="Unassembled WGS sequence"/>
</dbReference>
<evidence type="ECO:0000256" key="1">
    <source>
        <dbReference type="SAM" id="MobiDB-lite"/>
    </source>
</evidence>
<keyword evidence="5" id="KW-1185">Reference proteome</keyword>
<comment type="caution">
    <text evidence="4">The sequence shown here is derived from an EMBL/GenBank/DDBJ whole genome shotgun (WGS) entry which is preliminary data.</text>
</comment>
<dbReference type="GeneID" id="70216119"/>
<feature type="compositionally biased region" description="Basic residues" evidence="1">
    <location>
        <begin position="368"/>
        <end position="377"/>
    </location>
</feature>
<protein>
    <recommendedName>
        <fullName evidence="3">Ecp2 effector protein-like domain-containing protein</fullName>
    </recommendedName>
</protein>
<feature type="signal peptide" evidence="2">
    <location>
        <begin position="1"/>
        <end position="19"/>
    </location>
</feature>
<feature type="compositionally biased region" description="Low complexity" evidence="1">
    <location>
        <begin position="312"/>
        <end position="323"/>
    </location>
</feature>
<organism evidence="4 5">
    <name type="scientific">Fusarium redolens</name>
    <dbReference type="NCBI Taxonomy" id="48865"/>
    <lineage>
        <taxon>Eukaryota</taxon>
        <taxon>Fungi</taxon>
        <taxon>Dikarya</taxon>
        <taxon>Ascomycota</taxon>
        <taxon>Pezizomycotina</taxon>
        <taxon>Sordariomycetes</taxon>
        <taxon>Hypocreomycetidae</taxon>
        <taxon>Hypocreales</taxon>
        <taxon>Nectriaceae</taxon>
        <taxon>Fusarium</taxon>
        <taxon>Fusarium redolens species complex</taxon>
    </lineage>
</organism>
<evidence type="ECO:0000259" key="3">
    <source>
        <dbReference type="Pfam" id="PF14856"/>
    </source>
</evidence>
<evidence type="ECO:0000313" key="4">
    <source>
        <dbReference type="EMBL" id="KAH7259120.1"/>
    </source>
</evidence>
<dbReference type="AlphaFoldDB" id="A0A9P9HK94"/>
<feature type="compositionally biased region" description="Pro residues" evidence="1">
    <location>
        <begin position="384"/>
        <end position="404"/>
    </location>
</feature>
<feature type="domain" description="Ecp2 effector protein-like" evidence="3">
    <location>
        <begin position="136"/>
        <end position="242"/>
    </location>
</feature>
<dbReference type="RefSeq" id="XP_046051828.1">
    <property type="nucleotide sequence ID" value="XM_046186165.1"/>
</dbReference>
<reference evidence="4" key="1">
    <citation type="journal article" date="2021" name="Nat. Commun.">
        <title>Genetic determinants of endophytism in the Arabidopsis root mycobiome.</title>
        <authorList>
            <person name="Mesny F."/>
            <person name="Miyauchi S."/>
            <person name="Thiergart T."/>
            <person name="Pickel B."/>
            <person name="Atanasova L."/>
            <person name="Karlsson M."/>
            <person name="Huettel B."/>
            <person name="Barry K.W."/>
            <person name="Haridas S."/>
            <person name="Chen C."/>
            <person name="Bauer D."/>
            <person name="Andreopoulos W."/>
            <person name="Pangilinan J."/>
            <person name="LaButti K."/>
            <person name="Riley R."/>
            <person name="Lipzen A."/>
            <person name="Clum A."/>
            <person name="Drula E."/>
            <person name="Henrissat B."/>
            <person name="Kohler A."/>
            <person name="Grigoriev I.V."/>
            <person name="Martin F.M."/>
            <person name="Hacquard S."/>
        </authorList>
    </citation>
    <scope>NUCLEOTIDE SEQUENCE</scope>
    <source>
        <strain evidence="4">MPI-CAGE-AT-0023</strain>
    </source>
</reference>
<feature type="chain" id="PRO_5040185288" description="Ecp2 effector protein-like domain-containing protein" evidence="2">
    <location>
        <begin position="20"/>
        <end position="433"/>
    </location>
</feature>
<keyword evidence="2" id="KW-0732">Signal</keyword>
<proteinExistence type="predicted"/>
<name>A0A9P9HK94_FUSRE</name>
<evidence type="ECO:0000313" key="5">
    <source>
        <dbReference type="Proteomes" id="UP000720189"/>
    </source>
</evidence>
<dbReference type="OrthoDB" id="4811040at2759"/>
<accession>A0A9P9HK94</accession>
<feature type="non-terminal residue" evidence="4">
    <location>
        <position position="1"/>
    </location>
</feature>
<feature type="region of interest" description="Disordered" evidence="1">
    <location>
        <begin position="260"/>
        <end position="433"/>
    </location>
</feature>
<sequence length="433" mass="48744">MHVLSMLMAALAQATLINGSPILVLGDNEQKKGSIDPVKIVEHVRVERELQLSARDIEEADQHGVDLNKMYKHSILKHTDGSLYSIWVHSSFDGNFFGDEKNGNGAHHLGKRWDDPPTTAFNRWPEIFKLGADHATCKNTDWKKKTDQHSAFVDGADAIMSWTYNNRGAWKFGPNDAYHSSDILVGGSDTGANMRFSIRKDLGHVVFLGTQDVFEVTRDARHKFKRDFHGVWRMAGKGKMGCWNGVDYSKLRWEIDRSDRDVPAGLPRPQNHQKPQKQPKPTQHPEPEANPETTNLPKLVPKPAPPHHSETQPYHQPYQQPNHHPQPDHHYQPVYQPDPVLQPRSPHHRKPEYHPNTAQHPETVHHQSTIHHSKPIHQSKAAVLPPPQPAVPPSIPPGYPPGAGPPGQYTSPPEVHHHHHYQAGHPPRPGCSG</sequence>